<accession>A0AAD4Z7C7</accession>
<reference evidence="1 2" key="1">
    <citation type="journal article" date="2022" name="G3 (Bethesda)">
        <title>Whole-genome sequence and methylome profiling of the almond [Prunus dulcis (Mill.) D.A. Webb] cultivar 'Nonpareil'.</title>
        <authorList>
            <person name="D'Amico-Willman K.M."/>
            <person name="Ouma W.Z."/>
            <person name="Meulia T."/>
            <person name="Sideli G.M."/>
            <person name="Gradziel T.M."/>
            <person name="Fresnedo-Ramirez J."/>
        </authorList>
    </citation>
    <scope>NUCLEOTIDE SEQUENCE [LARGE SCALE GENOMIC DNA]</scope>
    <source>
        <strain evidence="1">Clone GOH B32 T37-40</strain>
    </source>
</reference>
<proteinExistence type="predicted"/>
<dbReference type="Proteomes" id="UP001054821">
    <property type="component" value="Chromosome 4"/>
</dbReference>
<evidence type="ECO:0000313" key="1">
    <source>
        <dbReference type="EMBL" id="KAI5335316.1"/>
    </source>
</evidence>
<gene>
    <name evidence="1" type="ORF">L3X38_025449</name>
</gene>
<comment type="caution">
    <text evidence="1">The sequence shown here is derived from an EMBL/GenBank/DDBJ whole genome shotgun (WGS) entry which is preliminary data.</text>
</comment>
<sequence length="101" mass="11342">MSSPKTCAKSSSSSRCPAYLTDQHAIEVHSKLHPYAQKNLDENILHLFENTLVLGPHWFGSVPKEMANLFKDDAKAPLCFQSFTPLASHTWVSKNLSRLFP</sequence>
<organism evidence="1 2">
    <name type="scientific">Prunus dulcis</name>
    <name type="common">Almond</name>
    <name type="synonym">Amygdalus dulcis</name>
    <dbReference type="NCBI Taxonomy" id="3755"/>
    <lineage>
        <taxon>Eukaryota</taxon>
        <taxon>Viridiplantae</taxon>
        <taxon>Streptophyta</taxon>
        <taxon>Embryophyta</taxon>
        <taxon>Tracheophyta</taxon>
        <taxon>Spermatophyta</taxon>
        <taxon>Magnoliopsida</taxon>
        <taxon>eudicotyledons</taxon>
        <taxon>Gunneridae</taxon>
        <taxon>Pentapetalae</taxon>
        <taxon>rosids</taxon>
        <taxon>fabids</taxon>
        <taxon>Rosales</taxon>
        <taxon>Rosaceae</taxon>
        <taxon>Amygdaloideae</taxon>
        <taxon>Amygdaleae</taxon>
        <taxon>Prunus</taxon>
    </lineage>
</organism>
<dbReference type="AlphaFoldDB" id="A0AAD4Z7C7"/>
<name>A0AAD4Z7C7_PRUDU</name>
<protein>
    <submittedName>
        <fullName evidence="1">Uncharacterized protein</fullName>
    </submittedName>
</protein>
<evidence type="ECO:0000313" key="2">
    <source>
        <dbReference type="Proteomes" id="UP001054821"/>
    </source>
</evidence>
<dbReference type="EMBL" id="JAJFAZ020000004">
    <property type="protein sequence ID" value="KAI5335316.1"/>
    <property type="molecule type" value="Genomic_DNA"/>
</dbReference>
<keyword evidence="2" id="KW-1185">Reference proteome</keyword>